<dbReference type="STRING" id="64791.A0A151WEX7"/>
<dbReference type="EMBL" id="KQ983228">
    <property type="protein sequence ID" value="KYQ46400.1"/>
    <property type="molecule type" value="Genomic_DNA"/>
</dbReference>
<dbReference type="PANTHER" id="PTHR33053:SF24">
    <property type="entry name" value="TRANSPOSASE DOMAIN-CONTAINING PROTEIN"/>
    <property type="match status" value="1"/>
</dbReference>
<evidence type="ECO:0008006" key="3">
    <source>
        <dbReference type="Google" id="ProtNLM"/>
    </source>
</evidence>
<gene>
    <name evidence="1" type="ORF">ALC60_14600</name>
</gene>
<reference evidence="1 2" key="1">
    <citation type="submission" date="2015-09" db="EMBL/GenBank/DDBJ databases">
        <title>Trachymyrmex zeteki WGS genome.</title>
        <authorList>
            <person name="Nygaard S."/>
            <person name="Hu H."/>
            <person name="Boomsma J."/>
            <person name="Zhang G."/>
        </authorList>
    </citation>
    <scope>NUCLEOTIDE SEQUENCE [LARGE SCALE GENOMIC DNA]</scope>
    <source>
        <strain evidence="1">Tzet28-1</strain>
        <tissue evidence="1">Whole body</tissue>
    </source>
</reference>
<evidence type="ECO:0000313" key="1">
    <source>
        <dbReference type="EMBL" id="KYQ46400.1"/>
    </source>
</evidence>
<protein>
    <recommendedName>
        <fullName evidence="3">DUF4218 domain-containing protein</fullName>
    </recommendedName>
</protein>
<dbReference type="PANTHER" id="PTHR33053">
    <property type="entry name" value="PROTEIN, PUTATIVE-RELATED"/>
    <property type="match status" value="1"/>
</dbReference>
<proteinExistence type="predicted"/>
<evidence type="ECO:0000313" key="2">
    <source>
        <dbReference type="Proteomes" id="UP000075809"/>
    </source>
</evidence>
<organism evidence="1 2">
    <name type="scientific">Mycetomoellerius zeteki</name>
    <dbReference type="NCBI Taxonomy" id="64791"/>
    <lineage>
        <taxon>Eukaryota</taxon>
        <taxon>Metazoa</taxon>
        <taxon>Ecdysozoa</taxon>
        <taxon>Arthropoda</taxon>
        <taxon>Hexapoda</taxon>
        <taxon>Insecta</taxon>
        <taxon>Pterygota</taxon>
        <taxon>Neoptera</taxon>
        <taxon>Endopterygota</taxon>
        <taxon>Hymenoptera</taxon>
        <taxon>Apocrita</taxon>
        <taxon>Aculeata</taxon>
        <taxon>Formicoidea</taxon>
        <taxon>Formicidae</taxon>
        <taxon>Myrmicinae</taxon>
        <taxon>Mycetomoellerius</taxon>
    </lineage>
</organism>
<dbReference type="AlphaFoldDB" id="A0A151WEX7"/>
<keyword evidence="2" id="KW-1185">Reference proteome</keyword>
<name>A0A151WEX7_9HYME</name>
<dbReference type="Proteomes" id="UP000075809">
    <property type="component" value="Unassembled WGS sequence"/>
</dbReference>
<accession>A0A151WEX7</accession>
<sequence>MGNNSSKFEESSNNSLRNSLRKWTISNVNVPHAAINSLLHILVPLHPELPLDVRTLLKTPSKINVKMMETGEFVYMGLQSAIEQHLTHNLNFFNSIINLTFNVDGLPLFKSSNTQLWPILGLIQNSNDKTPFPIGIFYGTSKPNPLSSFLEEFIEELSLLLKNGFYFNDTLHRVTVHSFVCDAPARSYLKCIKSHSGYSACEKCIVSGDYFNGRVILRDINADLRNDTFKSKQDEDHHIGNSPLLQLNIGLVTSFPIDYMHNVCLGVMRKLLQCWTNGNFRVRLSANSVQTLSVKMIALNNFIPKEINRKPRSLRELARFKATEFRTFFLYLGPVLLCNVVDKAVYEHFLLLHSAIVILCSKRHISVLGHKTASQLLRIFVEHSEHLYGLEFLINNVHCLIHLPEDVAMYGPLDNFSAFPFENFLGKRLIKSAKQPLIQLCKRLHEANLQILSKKENLLTSYSHLLEHYHGPTIPLISFCKQYKKIIFKNFMLSTYSFSQADCYCIINSKVIQIHNFVTHKDNSTSIIGKKFISYRERERERVRCILTLLIQIT</sequence>